<dbReference type="Gene3D" id="2.60.40.10">
    <property type="entry name" value="Immunoglobulins"/>
    <property type="match status" value="1"/>
</dbReference>
<protein>
    <submittedName>
        <fullName evidence="2">DUF58 domain-containing protein</fullName>
    </submittedName>
</protein>
<name>A0ABD5VJ17_9EURY</name>
<evidence type="ECO:0000313" key="2">
    <source>
        <dbReference type="EMBL" id="MFC6955399.1"/>
    </source>
</evidence>
<reference evidence="2 3" key="1">
    <citation type="journal article" date="2019" name="Int. J. Syst. Evol. Microbiol.">
        <title>The Global Catalogue of Microorganisms (GCM) 10K type strain sequencing project: providing services to taxonomists for standard genome sequencing and annotation.</title>
        <authorList>
            <consortium name="The Broad Institute Genomics Platform"/>
            <consortium name="The Broad Institute Genome Sequencing Center for Infectious Disease"/>
            <person name="Wu L."/>
            <person name="Ma J."/>
        </authorList>
    </citation>
    <scope>NUCLEOTIDE SEQUENCE [LARGE SCALE GENOMIC DNA]</scope>
    <source>
        <strain evidence="2 3">GX26</strain>
    </source>
</reference>
<comment type="caution">
    <text evidence="2">The sequence shown here is derived from an EMBL/GenBank/DDBJ whole genome shotgun (WGS) entry which is preliminary data.</text>
</comment>
<evidence type="ECO:0000313" key="3">
    <source>
        <dbReference type="Proteomes" id="UP001596395"/>
    </source>
</evidence>
<proteinExistence type="predicted"/>
<dbReference type="AlphaFoldDB" id="A0ABD5VJ17"/>
<dbReference type="RefSeq" id="WP_336352325.1">
    <property type="nucleotide sequence ID" value="NZ_JAZAQL010000006.1"/>
</dbReference>
<evidence type="ECO:0000259" key="1">
    <source>
        <dbReference type="Pfam" id="PF01882"/>
    </source>
</evidence>
<sequence>MTDRTTRRWRGVVAIALLASVVGVLANRPSLLLLASVGVVYGAYPRVTSAREPELEIDRRLSDDDPSDGDPVEVDVTVTNVGDATVPDCRVVDGVPPMLTVTDGVPRCGATLRPGASASFSYTVVAKRGIHSFEPATVVARDLSGEHEVETSVATDTEIDCTSGLAATTVRSQTLDRSGEVAGSDGGAGIEFHRTREYQRGDPMNRIDWNRYARTGDLSTTEFRQDQAASVVCLVDARECAYRSRPGDPHAVALAAAACEQLATAFAADRNQVGVAAFAHRFVWQEPGMGPDHVADVRRLLSRDAAFSSQPPSESVDLEDALSDLRERLRSRTQVLLLSPLCDDEIVDAARRLDAFGHAVTVVAPDVTVDDSPGTRFARVQYTERVRRLRSAGIPTVEWQSDEPLEAALARQRAGGATFTGGASA</sequence>
<dbReference type="PANTHER" id="PTHR33608">
    <property type="entry name" value="BLL2464 PROTEIN"/>
    <property type="match status" value="1"/>
</dbReference>
<accession>A0ABD5VJ17</accession>
<dbReference type="InterPro" id="IPR002881">
    <property type="entry name" value="DUF58"/>
</dbReference>
<dbReference type="Pfam" id="PF01882">
    <property type="entry name" value="DUF58"/>
    <property type="match status" value="1"/>
</dbReference>
<organism evidence="2 3">
    <name type="scientific">Halorubellus litoreus</name>
    <dbReference type="NCBI Taxonomy" id="755308"/>
    <lineage>
        <taxon>Archaea</taxon>
        <taxon>Methanobacteriati</taxon>
        <taxon>Methanobacteriota</taxon>
        <taxon>Stenosarchaea group</taxon>
        <taxon>Halobacteria</taxon>
        <taxon>Halobacteriales</taxon>
        <taxon>Halorubellaceae</taxon>
        <taxon>Halorubellus</taxon>
    </lineage>
</organism>
<dbReference type="PANTHER" id="PTHR33608:SF6">
    <property type="entry name" value="BLL2464 PROTEIN"/>
    <property type="match status" value="1"/>
</dbReference>
<dbReference type="EMBL" id="JBHSXN010000006">
    <property type="protein sequence ID" value="MFC6955399.1"/>
    <property type="molecule type" value="Genomic_DNA"/>
</dbReference>
<keyword evidence="3" id="KW-1185">Reference proteome</keyword>
<dbReference type="Proteomes" id="UP001596395">
    <property type="component" value="Unassembled WGS sequence"/>
</dbReference>
<dbReference type="InterPro" id="IPR013783">
    <property type="entry name" value="Ig-like_fold"/>
</dbReference>
<gene>
    <name evidence="2" type="ORF">ACFQGB_21255</name>
</gene>
<feature type="domain" description="DUF58" evidence="1">
    <location>
        <begin position="195"/>
        <end position="366"/>
    </location>
</feature>